<dbReference type="Proteomes" id="UP000276215">
    <property type="component" value="Unassembled WGS sequence"/>
</dbReference>
<dbReference type="Pfam" id="PF12937">
    <property type="entry name" value="F-box-like"/>
    <property type="match status" value="1"/>
</dbReference>
<keyword evidence="1" id="KW-0677">Repeat</keyword>
<evidence type="ECO:0000313" key="5">
    <source>
        <dbReference type="EMBL" id="RPA94834.1"/>
    </source>
</evidence>
<evidence type="ECO:0000256" key="3">
    <source>
        <dbReference type="PROSITE-ProRule" id="PRU00023"/>
    </source>
</evidence>
<dbReference type="InterPro" id="IPR036770">
    <property type="entry name" value="Ankyrin_rpt-contain_sf"/>
</dbReference>
<reference evidence="5 6" key="1">
    <citation type="journal article" date="2018" name="Nat. Ecol. Evol.">
        <title>Pezizomycetes genomes reveal the molecular basis of ectomycorrhizal truffle lifestyle.</title>
        <authorList>
            <person name="Murat C."/>
            <person name="Payen T."/>
            <person name="Noel B."/>
            <person name="Kuo A."/>
            <person name="Morin E."/>
            <person name="Chen J."/>
            <person name="Kohler A."/>
            <person name="Krizsan K."/>
            <person name="Balestrini R."/>
            <person name="Da Silva C."/>
            <person name="Montanini B."/>
            <person name="Hainaut M."/>
            <person name="Levati E."/>
            <person name="Barry K.W."/>
            <person name="Belfiori B."/>
            <person name="Cichocki N."/>
            <person name="Clum A."/>
            <person name="Dockter R.B."/>
            <person name="Fauchery L."/>
            <person name="Guy J."/>
            <person name="Iotti M."/>
            <person name="Le Tacon F."/>
            <person name="Lindquist E.A."/>
            <person name="Lipzen A."/>
            <person name="Malagnac F."/>
            <person name="Mello A."/>
            <person name="Molinier V."/>
            <person name="Miyauchi S."/>
            <person name="Poulain J."/>
            <person name="Riccioni C."/>
            <person name="Rubini A."/>
            <person name="Sitrit Y."/>
            <person name="Splivallo R."/>
            <person name="Traeger S."/>
            <person name="Wang M."/>
            <person name="Zifcakova L."/>
            <person name="Wipf D."/>
            <person name="Zambonelli A."/>
            <person name="Paolocci F."/>
            <person name="Nowrousian M."/>
            <person name="Ottonello S."/>
            <person name="Baldrian P."/>
            <person name="Spatafora J.W."/>
            <person name="Henrissat B."/>
            <person name="Nagy L.G."/>
            <person name="Aury J.M."/>
            <person name="Wincker P."/>
            <person name="Grigoriev I.V."/>
            <person name="Bonfante P."/>
            <person name="Martin F.M."/>
        </authorList>
    </citation>
    <scope>NUCLEOTIDE SEQUENCE [LARGE SCALE GENOMIC DNA]</scope>
    <source>
        <strain evidence="5 6">120613-1</strain>
    </source>
</reference>
<dbReference type="EMBL" id="ML120433">
    <property type="protein sequence ID" value="RPA94834.1"/>
    <property type="molecule type" value="Genomic_DNA"/>
</dbReference>
<dbReference type="InterPro" id="IPR001810">
    <property type="entry name" value="F-box_dom"/>
</dbReference>
<organism evidence="5 6">
    <name type="scientific">Choiromyces venosus 120613-1</name>
    <dbReference type="NCBI Taxonomy" id="1336337"/>
    <lineage>
        <taxon>Eukaryota</taxon>
        <taxon>Fungi</taxon>
        <taxon>Dikarya</taxon>
        <taxon>Ascomycota</taxon>
        <taxon>Pezizomycotina</taxon>
        <taxon>Pezizomycetes</taxon>
        <taxon>Pezizales</taxon>
        <taxon>Tuberaceae</taxon>
        <taxon>Choiromyces</taxon>
    </lineage>
</organism>
<dbReference type="PANTHER" id="PTHR24198:SF165">
    <property type="entry name" value="ANKYRIN REPEAT-CONTAINING PROTEIN-RELATED"/>
    <property type="match status" value="1"/>
</dbReference>
<dbReference type="SUPFAM" id="SSF48403">
    <property type="entry name" value="Ankyrin repeat"/>
    <property type="match status" value="1"/>
</dbReference>
<dbReference type="PROSITE" id="PS50181">
    <property type="entry name" value="FBOX"/>
    <property type="match status" value="1"/>
</dbReference>
<feature type="repeat" description="ANK" evidence="3">
    <location>
        <begin position="297"/>
        <end position="329"/>
    </location>
</feature>
<feature type="domain" description="F-box" evidence="4">
    <location>
        <begin position="1"/>
        <end position="54"/>
    </location>
</feature>
<evidence type="ECO:0000256" key="2">
    <source>
        <dbReference type="ARBA" id="ARBA00023043"/>
    </source>
</evidence>
<dbReference type="Pfam" id="PF12796">
    <property type="entry name" value="Ank_2"/>
    <property type="match status" value="1"/>
</dbReference>
<accession>A0A3N4JLR1</accession>
<keyword evidence="2 3" id="KW-0040">ANK repeat</keyword>
<dbReference type="SMART" id="SM00248">
    <property type="entry name" value="ANK"/>
    <property type="match status" value="7"/>
</dbReference>
<evidence type="ECO:0000259" key="4">
    <source>
        <dbReference type="PROSITE" id="PS50181"/>
    </source>
</evidence>
<dbReference type="AlphaFoldDB" id="A0A3N4JLR1"/>
<dbReference type="Gene3D" id="1.25.40.20">
    <property type="entry name" value="Ankyrin repeat-containing domain"/>
    <property type="match status" value="1"/>
</dbReference>
<dbReference type="CDD" id="cd09917">
    <property type="entry name" value="F-box_SF"/>
    <property type="match status" value="1"/>
</dbReference>
<dbReference type="OrthoDB" id="9995210at2759"/>
<dbReference type="PANTHER" id="PTHR24198">
    <property type="entry name" value="ANKYRIN REPEAT AND PROTEIN KINASE DOMAIN-CONTAINING PROTEIN"/>
    <property type="match status" value="1"/>
</dbReference>
<dbReference type="InterPro" id="IPR002110">
    <property type="entry name" value="Ankyrin_rpt"/>
</dbReference>
<dbReference type="SUPFAM" id="SSF81383">
    <property type="entry name" value="F-box domain"/>
    <property type="match status" value="1"/>
</dbReference>
<dbReference type="PROSITE" id="PS50297">
    <property type="entry name" value="ANK_REP_REGION"/>
    <property type="match status" value="1"/>
</dbReference>
<gene>
    <name evidence="5" type="ORF">L873DRAFT_1399314</name>
</gene>
<proteinExistence type="predicted"/>
<protein>
    <submittedName>
        <fullName evidence="5">Ankyrin</fullName>
    </submittedName>
</protein>
<feature type="repeat" description="ANK" evidence="3">
    <location>
        <begin position="263"/>
        <end position="287"/>
    </location>
</feature>
<dbReference type="InterPro" id="IPR036047">
    <property type="entry name" value="F-box-like_dom_sf"/>
</dbReference>
<evidence type="ECO:0000256" key="1">
    <source>
        <dbReference type="ARBA" id="ARBA00022737"/>
    </source>
</evidence>
<dbReference type="PROSITE" id="PS50088">
    <property type="entry name" value="ANK_REPEAT"/>
    <property type="match status" value="2"/>
</dbReference>
<name>A0A3N4JLR1_9PEZI</name>
<dbReference type="SMART" id="SM00256">
    <property type="entry name" value="FBOX"/>
    <property type="match status" value="1"/>
</dbReference>
<sequence>MPFLQLPTELVLQISGHLDPPDLNSLIRTSRHLAILLRSSLIDRACHPSYYREWGIKAICFAAKLEDKITVQRILDTGMHIQTGEADTLLVSVIWDTVRSTAVRVLLECGLKPARGDDLALWLAAGWGLEEAVKLLVNTRENIDINGLSWYGHGDEMPLLVAAVNSHTRSPEVLKFLLNHPRFEQERYNTEPDYQWWAIVHRAVRLQKEELFQVLLTYGRFDVNYQDPESGNNTPLALAASTGWEGGVRLLLADSRVSVGASNGSTALHVAAKHDHEGLITLLLKDGRFDINETDADGCTPLLLAADAGAVSAVRALLEYKGRIDVNLSNDAGDTPLFDAASEKEREPEIVEMLLARDDICRVRLAK</sequence>
<dbReference type="STRING" id="1336337.A0A3N4JLR1"/>
<evidence type="ECO:0000313" key="6">
    <source>
        <dbReference type="Proteomes" id="UP000276215"/>
    </source>
</evidence>
<dbReference type="Pfam" id="PF00023">
    <property type="entry name" value="Ank"/>
    <property type="match status" value="1"/>
</dbReference>
<keyword evidence="6" id="KW-1185">Reference proteome</keyword>